<reference evidence="1 2" key="1">
    <citation type="submission" date="2021-06" db="EMBL/GenBank/DDBJ databases">
        <title>Caerostris darwini draft genome.</title>
        <authorList>
            <person name="Kono N."/>
            <person name="Arakawa K."/>
        </authorList>
    </citation>
    <scope>NUCLEOTIDE SEQUENCE [LARGE SCALE GENOMIC DNA]</scope>
</reference>
<sequence length="201" mass="22883">MLPRTTNNAGIVVITESLENINVTRQFSNVVINEEDIIRVEEAPVEIAVETNKEPTGDASAYMEISDSSIIKIIHTYWYEISKSFKEDLVTFGKRFRITFDEELNDKLNEANLGSTLRQDLEDLFMVPNPEILITDGQSFGVMHYDNKYYFSNSHSCGRKGSRANDNNGKACVIECENFDEFVRICKRTTGSKNVQFTLDV</sequence>
<dbReference type="AlphaFoldDB" id="A0AAV4R603"/>
<protein>
    <submittedName>
        <fullName evidence="1">Uncharacterized protein</fullName>
    </submittedName>
</protein>
<comment type="caution">
    <text evidence="1">The sequence shown here is derived from an EMBL/GenBank/DDBJ whole genome shotgun (WGS) entry which is preliminary data.</text>
</comment>
<evidence type="ECO:0000313" key="1">
    <source>
        <dbReference type="EMBL" id="GIY15746.1"/>
    </source>
</evidence>
<gene>
    <name evidence="1" type="primary">EVAR_53829_1</name>
    <name evidence="1" type="ORF">CDAR_266931</name>
</gene>
<accession>A0AAV4R603</accession>
<dbReference type="Proteomes" id="UP001054837">
    <property type="component" value="Unassembled WGS sequence"/>
</dbReference>
<evidence type="ECO:0000313" key="2">
    <source>
        <dbReference type="Proteomes" id="UP001054837"/>
    </source>
</evidence>
<dbReference type="Gene3D" id="3.90.70.120">
    <property type="match status" value="1"/>
</dbReference>
<dbReference type="EMBL" id="BPLQ01005580">
    <property type="protein sequence ID" value="GIY15746.1"/>
    <property type="molecule type" value="Genomic_DNA"/>
</dbReference>
<keyword evidence="2" id="KW-1185">Reference proteome</keyword>
<organism evidence="1 2">
    <name type="scientific">Caerostris darwini</name>
    <dbReference type="NCBI Taxonomy" id="1538125"/>
    <lineage>
        <taxon>Eukaryota</taxon>
        <taxon>Metazoa</taxon>
        <taxon>Ecdysozoa</taxon>
        <taxon>Arthropoda</taxon>
        <taxon>Chelicerata</taxon>
        <taxon>Arachnida</taxon>
        <taxon>Araneae</taxon>
        <taxon>Araneomorphae</taxon>
        <taxon>Entelegynae</taxon>
        <taxon>Araneoidea</taxon>
        <taxon>Araneidae</taxon>
        <taxon>Caerostris</taxon>
    </lineage>
</organism>
<name>A0AAV4R603_9ARAC</name>
<proteinExistence type="predicted"/>